<dbReference type="InterPro" id="IPR000719">
    <property type="entry name" value="Prot_kinase_dom"/>
</dbReference>
<dbReference type="InterPro" id="IPR008271">
    <property type="entry name" value="Ser/Thr_kinase_AS"/>
</dbReference>
<evidence type="ECO:0000313" key="6">
    <source>
        <dbReference type="EMBL" id="CCC92405.1"/>
    </source>
</evidence>
<dbReference type="PROSITE" id="PS00108">
    <property type="entry name" value="PROTEIN_KINASE_ST"/>
    <property type="match status" value="1"/>
</dbReference>
<dbReference type="InterPro" id="IPR011009">
    <property type="entry name" value="Kinase-like_dom_sf"/>
</dbReference>
<dbReference type="VEuPathDB" id="TriTrypDB:TcIL3000_8_6320"/>
<dbReference type="EMBL" id="HE575321">
    <property type="protein sequence ID" value="CCC92405.1"/>
    <property type="molecule type" value="Genomic_DNA"/>
</dbReference>
<dbReference type="SMART" id="SM00220">
    <property type="entry name" value="S_TKc"/>
    <property type="match status" value="1"/>
</dbReference>
<dbReference type="Gene3D" id="3.80.10.10">
    <property type="entry name" value="Ribonuclease Inhibitor"/>
    <property type="match status" value="1"/>
</dbReference>
<dbReference type="InterPro" id="IPR001611">
    <property type="entry name" value="Leu-rich_rpt"/>
</dbReference>
<feature type="domain" description="Protein kinase" evidence="5">
    <location>
        <begin position="1"/>
        <end position="199"/>
    </location>
</feature>
<keyword evidence="3" id="KW-0547">Nucleotide-binding</keyword>
<dbReference type="GO" id="GO:0005524">
    <property type="term" value="F:ATP binding"/>
    <property type="evidence" value="ECO:0007669"/>
    <property type="project" value="UniProtKB-KW"/>
</dbReference>
<dbReference type="AlphaFoldDB" id="G0USP2"/>
<gene>
    <name evidence="6" type="ORF">TCIL3000_8_6320</name>
</gene>
<evidence type="ECO:0000259" key="5">
    <source>
        <dbReference type="PROSITE" id="PS50011"/>
    </source>
</evidence>
<reference evidence="6" key="1">
    <citation type="journal article" date="2012" name="Proc. Natl. Acad. Sci. U.S.A.">
        <title>Antigenic diversity is generated by distinct evolutionary mechanisms in African trypanosome species.</title>
        <authorList>
            <person name="Jackson A.P."/>
            <person name="Berry A."/>
            <person name="Aslett M."/>
            <person name="Allison H.C."/>
            <person name="Burton P."/>
            <person name="Vavrova-Anderson J."/>
            <person name="Brown R."/>
            <person name="Browne H."/>
            <person name="Corton N."/>
            <person name="Hauser H."/>
            <person name="Gamble J."/>
            <person name="Gilderthorp R."/>
            <person name="Marcello L."/>
            <person name="McQuillan J."/>
            <person name="Otto T.D."/>
            <person name="Quail M.A."/>
            <person name="Sanders M.J."/>
            <person name="van Tonder A."/>
            <person name="Ginger M.L."/>
            <person name="Field M.C."/>
            <person name="Barry J.D."/>
            <person name="Hertz-Fowler C."/>
            <person name="Berriman M."/>
        </authorList>
    </citation>
    <scope>NUCLEOTIDE SEQUENCE</scope>
    <source>
        <strain evidence="6">IL3000</strain>
    </source>
</reference>
<evidence type="ECO:0000256" key="4">
    <source>
        <dbReference type="ARBA" id="ARBA00022840"/>
    </source>
</evidence>
<dbReference type="PANTHER" id="PTHR24346:SF77">
    <property type="entry name" value="SERINE THREONINE PROTEIN KINASE"/>
    <property type="match status" value="1"/>
</dbReference>
<dbReference type="GO" id="GO:0004674">
    <property type="term" value="F:protein serine/threonine kinase activity"/>
    <property type="evidence" value="ECO:0007669"/>
    <property type="project" value="TreeGrafter"/>
</dbReference>
<dbReference type="PROSITE" id="PS51450">
    <property type="entry name" value="LRR"/>
    <property type="match status" value="1"/>
</dbReference>
<dbReference type="PANTHER" id="PTHR24346">
    <property type="entry name" value="MAP/MICROTUBULE AFFINITY-REGULATING KINASE"/>
    <property type="match status" value="1"/>
</dbReference>
<protein>
    <submittedName>
        <fullName evidence="6">Uncharacterized protein TCIL3000_8_6320</fullName>
    </submittedName>
</protein>
<name>G0USP2_TRYCI</name>
<keyword evidence="4" id="KW-0067">ATP-binding</keyword>
<accession>G0USP2</accession>
<sequence>MKFVSHPNIVKLKEVIDDTESHKVYVIMEYCVNGPVHIHGDPPLPMEKVRRYGNNILAGLQHLHAQYLFHWDIKPANCLVDAEDVAKIADFGACGHSSRGRSFGGTPAYSCPEQFAGAHVTGDVADSWAFAMTLYQMSHGTLAYSVTCIGNLRDSLLDPTPLPIRKDLEPELHDLLSQMLDKDVSKRLMLNEAVQHPYFAESLGQPPTSESPNELCGASIEDLYARAQEAVLRGKRVGQYFHGVPSIRRMRQMMVRDIATCEAEDMDDTLVDGFELTSMESNPRFVANPADEEEVREIVNSFLQDSTREMVRIEDIFMPSMHPFIADTAASLVKLCLTNNRLFTMEGVDFSKFQHLRTLYVTKNALKFFPVEVIAAPQLTYLDLSYNSIVDVPTALSEARMLRTLCLNHNQIRHVGGDENGMSVFSGPSMQKVLLSANPLAHLPAEIVTCPAVELTVDDAPSLLEEWYTMVNCTTYVNIRWNDIYPCRVYPEVPLFVASKSVKLYNLTMLEALDVRNVVLLQFKSWIPVGEVEAGDMEMHLQALQRGVAKSVANDGNSISQMRSTRRTVVCNGEMFPVPQIFSKSVTRFLHSYFVMDEEPADQASVYNALRNYLTTRLSRKESVVVFVDERKASQMTRDTIVAVLCEVLTEAMGSEVTLGCCLNDVVDAIRGIYV</sequence>
<dbReference type="GO" id="GO:0005737">
    <property type="term" value="C:cytoplasm"/>
    <property type="evidence" value="ECO:0007669"/>
    <property type="project" value="TreeGrafter"/>
</dbReference>
<dbReference type="Gene3D" id="1.10.510.10">
    <property type="entry name" value="Transferase(Phosphotransferase) domain 1"/>
    <property type="match status" value="1"/>
</dbReference>
<organism evidence="6">
    <name type="scientific">Trypanosoma congolense (strain IL3000)</name>
    <dbReference type="NCBI Taxonomy" id="1068625"/>
    <lineage>
        <taxon>Eukaryota</taxon>
        <taxon>Discoba</taxon>
        <taxon>Euglenozoa</taxon>
        <taxon>Kinetoplastea</taxon>
        <taxon>Metakinetoplastina</taxon>
        <taxon>Trypanosomatida</taxon>
        <taxon>Trypanosomatidae</taxon>
        <taxon>Trypanosoma</taxon>
        <taxon>Nannomonas</taxon>
    </lineage>
</organism>
<dbReference type="Pfam" id="PF00069">
    <property type="entry name" value="Pkinase"/>
    <property type="match status" value="1"/>
</dbReference>
<evidence type="ECO:0000256" key="2">
    <source>
        <dbReference type="ARBA" id="ARBA00022737"/>
    </source>
</evidence>
<evidence type="ECO:0000256" key="1">
    <source>
        <dbReference type="ARBA" id="ARBA00022614"/>
    </source>
</evidence>
<dbReference type="GO" id="GO:0035556">
    <property type="term" value="P:intracellular signal transduction"/>
    <property type="evidence" value="ECO:0007669"/>
    <property type="project" value="TreeGrafter"/>
</dbReference>
<dbReference type="SUPFAM" id="SSF52058">
    <property type="entry name" value="L domain-like"/>
    <property type="match status" value="1"/>
</dbReference>
<evidence type="ECO:0000256" key="3">
    <source>
        <dbReference type="ARBA" id="ARBA00022741"/>
    </source>
</evidence>
<dbReference type="InterPro" id="IPR032675">
    <property type="entry name" value="LRR_dom_sf"/>
</dbReference>
<proteinExistence type="predicted"/>
<keyword evidence="2" id="KW-0677">Repeat</keyword>
<keyword evidence="1" id="KW-0433">Leucine-rich repeat</keyword>
<dbReference type="PROSITE" id="PS50011">
    <property type="entry name" value="PROTEIN_KINASE_DOM"/>
    <property type="match status" value="1"/>
</dbReference>
<dbReference type="SUPFAM" id="SSF56112">
    <property type="entry name" value="Protein kinase-like (PK-like)"/>
    <property type="match status" value="1"/>
</dbReference>
<dbReference type="Pfam" id="PF13855">
    <property type="entry name" value="LRR_8"/>
    <property type="match status" value="1"/>
</dbReference>